<evidence type="ECO:0000256" key="6">
    <source>
        <dbReference type="PIRSR" id="PIRSR036894-2"/>
    </source>
</evidence>
<evidence type="ECO:0000256" key="2">
    <source>
        <dbReference type="ARBA" id="ARBA00022833"/>
    </source>
</evidence>
<dbReference type="InterPro" id="IPR011051">
    <property type="entry name" value="RmlC_Cupin_sf"/>
</dbReference>
<comment type="caution">
    <text evidence="9">The sequence shown here is derived from an EMBL/GenBank/DDBJ whole genome shotgun (WGS) entry which is preliminary data.</text>
</comment>
<dbReference type="InterPro" id="IPR046457">
    <property type="entry name" value="PMI_typeI_cat"/>
</dbReference>
<dbReference type="Pfam" id="PF20511">
    <property type="entry name" value="PMI_typeI_cat"/>
    <property type="match status" value="1"/>
</dbReference>
<dbReference type="InterPro" id="IPR049071">
    <property type="entry name" value="MPI_cupin_dom"/>
</dbReference>
<dbReference type="GO" id="GO:0004476">
    <property type="term" value="F:mannose-6-phosphate isomerase activity"/>
    <property type="evidence" value="ECO:0007669"/>
    <property type="project" value="InterPro"/>
</dbReference>
<evidence type="ECO:0000256" key="3">
    <source>
        <dbReference type="ARBA" id="ARBA00029741"/>
    </source>
</evidence>
<dbReference type="SUPFAM" id="SSF51182">
    <property type="entry name" value="RmlC-like cupins"/>
    <property type="match status" value="1"/>
</dbReference>
<feature type="active site" evidence="6">
    <location>
        <position position="192"/>
    </location>
</feature>
<dbReference type="GO" id="GO:0008270">
    <property type="term" value="F:zinc ion binding"/>
    <property type="evidence" value="ECO:0007669"/>
    <property type="project" value="InterPro"/>
</dbReference>
<evidence type="ECO:0000259" key="7">
    <source>
        <dbReference type="Pfam" id="PF20511"/>
    </source>
</evidence>
<keyword evidence="9" id="KW-0413">Isomerase</keyword>
<dbReference type="Proteomes" id="UP000539953">
    <property type="component" value="Unassembled WGS sequence"/>
</dbReference>
<dbReference type="InterPro" id="IPR051804">
    <property type="entry name" value="Carb_Metab_Reg_Kinase/Isom"/>
</dbReference>
<evidence type="ECO:0000313" key="10">
    <source>
        <dbReference type="Proteomes" id="UP000539953"/>
    </source>
</evidence>
<organism evidence="9 10">
    <name type="scientific">Catenisphaera adipataccumulans</name>
    <dbReference type="NCBI Taxonomy" id="700500"/>
    <lineage>
        <taxon>Bacteria</taxon>
        <taxon>Bacillati</taxon>
        <taxon>Bacillota</taxon>
        <taxon>Erysipelotrichia</taxon>
        <taxon>Erysipelotrichales</taxon>
        <taxon>Erysipelotrichaceae</taxon>
        <taxon>Catenisphaera</taxon>
    </lineage>
</organism>
<reference evidence="9 10" key="1">
    <citation type="submission" date="2020-08" db="EMBL/GenBank/DDBJ databases">
        <title>Genomic Encyclopedia of Type Strains, Phase IV (KMG-IV): sequencing the most valuable type-strain genomes for metagenomic binning, comparative biology and taxonomic classification.</title>
        <authorList>
            <person name="Goeker M."/>
        </authorList>
    </citation>
    <scope>NUCLEOTIDE SEQUENCE [LARGE SCALE GENOMIC DNA]</scope>
    <source>
        <strain evidence="9 10">DSM 25799</strain>
    </source>
</reference>
<dbReference type="GO" id="GO:0005975">
    <property type="term" value="P:carbohydrate metabolic process"/>
    <property type="evidence" value="ECO:0007669"/>
    <property type="project" value="InterPro"/>
</dbReference>
<dbReference type="CDD" id="cd07010">
    <property type="entry name" value="cupin_PMI_type_I_N_bac"/>
    <property type="match status" value="1"/>
</dbReference>
<evidence type="ECO:0000256" key="1">
    <source>
        <dbReference type="ARBA" id="ARBA00022723"/>
    </source>
</evidence>
<name>A0A7W8CVK4_9FIRM</name>
<dbReference type="AlphaFoldDB" id="A0A7W8CVK4"/>
<keyword evidence="1 5" id="KW-0479">Metal-binding</keyword>
<keyword evidence="2 5" id="KW-0862">Zinc</keyword>
<evidence type="ECO:0000259" key="8">
    <source>
        <dbReference type="Pfam" id="PF21621"/>
    </source>
</evidence>
<protein>
    <recommendedName>
        <fullName evidence="3">Phosphohexomutase</fullName>
    </recommendedName>
    <alternativeName>
        <fullName evidence="4">Phosphomannose isomerase</fullName>
    </alternativeName>
</protein>
<proteinExistence type="predicted"/>
<evidence type="ECO:0000313" key="9">
    <source>
        <dbReference type="EMBL" id="MBB5182385.1"/>
    </source>
</evidence>
<comment type="cofactor">
    <cofactor evidence="5">
        <name>Zn(2+)</name>
        <dbReference type="ChEBI" id="CHEBI:29105"/>
    </cofactor>
    <text evidence="5">Binds 1 zinc ion per subunit.</text>
</comment>
<dbReference type="PANTHER" id="PTHR42742">
    <property type="entry name" value="TRANSCRIPTIONAL REPRESSOR MPRA"/>
    <property type="match status" value="1"/>
</dbReference>
<dbReference type="PIRSF" id="PIRSF036894">
    <property type="entry name" value="PMI_Firm_short"/>
    <property type="match status" value="1"/>
</dbReference>
<feature type="binding site" evidence="5">
    <location>
        <position position="172"/>
    </location>
    <ligand>
        <name>Zn(2+)</name>
        <dbReference type="ChEBI" id="CHEBI:29105"/>
    </ligand>
</feature>
<dbReference type="PANTHER" id="PTHR42742:SF3">
    <property type="entry name" value="FRUCTOKINASE"/>
    <property type="match status" value="1"/>
</dbReference>
<dbReference type="Pfam" id="PF21621">
    <property type="entry name" value="MPI_cupin_dom"/>
    <property type="match status" value="1"/>
</dbReference>
<keyword evidence="10" id="KW-1185">Reference proteome</keyword>
<evidence type="ECO:0000256" key="4">
    <source>
        <dbReference type="ARBA" id="ARBA00030762"/>
    </source>
</evidence>
<dbReference type="Gene3D" id="2.60.120.10">
    <property type="entry name" value="Jelly Rolls"/>
    <property type="match status" value="2"/>
</dbReference>
<dbReference type="EMBL" id="JACHHK010000001">
    <property type="protein sequence ID" value="MBB5182385.1"/>
    <property type="molecule type" value="Genomic_DNA"/>
</dbReference>
<gene>
    <name evidence="9" type="ORF">HNQ47_000388</name>
</gene>
<feature type="domain" description="Mannose-6-phosphate isomerase cupin" evidence="8">
    <location>
        <begin position="237"/>
        <end position="313"/>
    </location>
</feature>
<sequence>MEDVLFLKSIMVDKPYGGQKIQKRFGFTEALDRKVGEYWAISAHPNGMSRIAQGPYAGQTLKEVYENHRELFADDPHERFPLLIKINEINRPVSVQVHPDDAYAMEHENDSGKAELNVFFDVEPGTKLIRGHNAKTREELRQGIEAGDWDHLLRRIPVKDNDFTYTPPGTIHGIEGKLMMAEVQQSSDVTYRLYDYDRTDANGKKRPLHIEQAIAVTTVPFQEPEVHPTVRHENGNTITRYVSVPTFTVTRYEVTNSVTVDNPTYSCVLLLSGSGTLKVNGSTEDIRAGQGMIITANAKTFQLSGKMDVLVSRI</sequence>
<accession>A0A7W8CVK4</accession>
<evidence type="ECO:0000256" key="5">
    <source>
        <dbReference type="PIRSR" id="PIRSR036894-1"/>
    </source>
</evidence>
<feature type="domain" description="Phosphomannose isomerase type I catalytic" evidence="7">
    <location>
        <begin position="7"/>
        <end position="105"/>
    </location>
</feature>
<feature type="binding site" evidence="5">
    <location>
        <position position="115"/>
    </location>
    <ligand>
        <name>Zn(2+)</name>
        <dbReference type="ChEBI" id="CHEBI:29105"/>
    </ligand>
</feature>
<dbReference type="InterPro" id="IPR014628">
    <property type="entry name" value="Man6P_isomerase_Firm_short"/>
</dbReference>
<dbReference type="InterPro" id="IPR014710">
    <property type="entry name" value="RmlC-like_jellyroll"/>
</dbReference>
<dbReference type="RefSeq" id="WP_183327005.1">
    <property type="nucleotide sequence ID" value="NZ_JACHHK010000001.1"/>
</dbReference>
<feature type="binding site" evidence="5">
    <location>
        <position position="98"/>
    </location>
    <ligand>
        <name>Zn(2+)</name>
        <dbReference type="ChEBI" id="CHEBI:29105"/>
    </ligand>
</feature>